<accession>A0ABY8FSQ5</accession>
<evidence type="ECO:0000256" key="1">
    <source>
        <dbReference type="SAM" id="Phobius"/>
    </source>
</evidence>
<sequence length="181" mass="20209">MAQMPSLKSTREFLSHRGLLALFGGIYLVSQVIIAVTLHPLVTERMIGLQVTGFSPADYLATFSAWEAEGVMGFYHGHLIFDDIHWVWYTIFLSVALAMTLDAARLSDRWNTVLTFPLIAGICDWFENGLQHMFLSGEDYQMVMQPLTAISTTASIIKWLFAFAAIFLIVGIQLSRLGSKG</sequence>
<dbReference type="EMBL" id="CP121106">
    <property type="protein sequence ID" value="WFL78054.1"/>
    <property type="molecule type" value="Genomic_DNA"/>
</dbReference>
<feature type="transmembrane region" description="Helical" evidence="1">
    <location>
        <begin position="110"/>
        <end position="127"/>
    </location>
</feature>
<feature type="transmembrane region" description="Helical" evidence="1">
    <location>
        <begin position="147"/>
        <end position="172"/>
    </location>
</feature>
<feature type="transmembrane region" description="Helical" evidence="1">
    <location>
        <begin position="20"/>
        <end position="42"/>
    </location>
</feature>
<evidence type="ECO:0000313" key="2">
    <source>
        <dbReference type="EMBL" id="WFL78054.1"/>
    </source>
</evidence>
<keyword evidence="3" id="KW-1185">Reference proteome</keyword>
<keyword evidence="1" id="KW-1133">Transmembrane helix</keyword>
<name>A0ABY8FSQ5_9SPHN</name>
<feature type="transmembrane region" description="Helical" evidence="1">
    <location>
        <begin position="86"/>
        <end position="103"/>
    </location>
</feature>
<dbReference type="Proteomes" id="UP001215827">
    <property type="component" value="Chromosome"/>
</dbReference>
<reference evidence="2 3" key="1">
    <citation type="submission" date="2023-03" db="EMBL/GenBank/DDBJ databases">
        <title>Altererythrobacter sp. CAU 1644 isolated from sand.</title>
        <authorList>
            <person name="Kim W."/>
        </authorList>
    </citation>
    <scope>NUCLEOTIDE SEQUENCE [LARGE SCALE GENOMIC DNA]</scope>
    <source>
        <strain evidence="2 3">CAU 1644</strain>
    </source>
</reference>
<gene>
    <name evidence="2" type="ORF">P7228_03010</name>
</gene>
<evidence type="ECO:0000313" key="3">
    <source>
        <dbReference type="Proteomes" id="UP001215827"/>
    </source>
</evidence>
<keyword evidence="1" id="KW-0812">Transmembrane</keyword>
<protein>
    <submittedName>
        <fullName evidence="2">Uncharacterized protein</fullName>
    </submittedName>
</protein>
<proteinExistence type="predicted"/>
<keyword evidence="1" id="KW-0472">Membrane</keyword>
<organism evidence="2 3">
    <name type="scientific">Altererythrobacter arenosus</name>
    <dbReference type="NCBI Taxonomy" id="3032592"/>
    <lineage>
        <taxon>Bacteria</taxon>
        <taxon>Pseudomonadati</taxon>
        <taxon>Pseudomonadota</taxon>
        <taxon>Alphaproteobacteria</taxon>
        <taxon>Sphingomonadales</taxon>
        <taxon>Erythrobacteraceae</taxon>
        <taxon>Altererythrobacter</taxon>
    </lineage>
</organism>
<dbReference type="RefSeq" id="WP_278016745.1">
    <property type="nucleotide sequence ID" value="NZ_CP121106.1"/>
</dbReference>